<dbReference type="AlphaFoldDB" id="F2J311"/>
<dbReference type="RefSeq" id="WP_013651205.1">
    <property type="nucleotide sequence ID" value="NC_015259.1"/>
</dbReference>
<feature type="transmembrane region" description="Helical" evidence="1">
    <location>
        <begin position="12"/>
        <end position="34"/>
    </location>
</feature>
<feature type="transmembrane region" description="Helical" evidence="1">
    <location>
        <begin position="54"/>
        <end position="75"/>
    </location>
</feature>
<dbReference type="OrthoDB" id="7906671at2"/>
<dbReference type="EMBL" id="CP002568">
    <property type="protein sequence ID" value="ADZ68881.1"/>
    <property type="molecule type" value="Genomic_DNA"/>
</dbReference>
<dbReference type="GO" id="GO:0003743">
    <property type="term" value="F:translation initiation factor activity"/>
    <property type="evidence" value="ECO:0007669"/>
    <property type="project" value="UniProtKB-KW"/>
</dbReference>
<keyword evidence="1" id="KW-0472">Membrane</keyword>
<accession>F2J311</accession>
<evidence type="ECO:0000256" key="1">
    <source>
        <dbReference type="SAM" id="Phobius"/>
    </source>
</evidence>
<organism evidence="2 3">
    <name type="scientific">Polymorphum gilvum (strain LMG 25793 / CGMCC 1.9160 / SL003B-26A1)</name>
    <dbReference type="NCBI Taxonomy" id="991905"/>
    <lineage>
        <taxon>Bacteria</taxon>
        <taxon>Pseudomonadati</taxon>
        <taxon>Pseudomonadota</taxon>
        <taxon>Alphaproteobacteria</taxon>
        <taxon>Rhodobacterales</taxon>
        <taxon>Paracoccaceae</taxon>
        <taxon>Polymorphum</taxon>
    </lineage>
</organism>
<proteinExistence type="predicted"/>
<keyword evidence="2" id="KW-0396">Initiation factor</keyword>
<keyword evidence="1" id="KW-1133">Transmembrane helix</keyword>
<evidence type="ECO:0000313" key="2">
    <source>
        <dbReference type="EMBL" id="ADZ68881.1"/>
    </source>
</evidence>
<gene>
    <name evidence="2" type="ordered locus">SL003B_0446</name>
</gene>
<dbReference type="HOGENOM" id="CLU_136035_0_0_5"/>
<sequence>MVDGGRLAVQLVRIVAGFICALIAAGLFLAWGVFRAGPPEVDPVGFGAMVGTGLVSAAVLGSATFVPALAAILLAELAGWRSIVYHVGAAGLIAFALWLLRAEPAGGGLPPGTPVALAAGFLAGAVYWLVAGRRAGLWKVS</sequence>
<dbReference type="eggNOG" id="ENOG50336JC">
    <property type="taxonomic scope" value="Bacteria"/>
</dbReference>
<feature type="transmembrane region" description="Helical" evidence="1">
    <location>
        <begin position="112"/>
        <end position="130"/>
    </location>
</feature>
<keyword evidence="3" id="KW-1185">Reference proteome</keyword>
<dbReference type="KEGG" id="pgv:SL003B_0446"/>
<evidence type="ECO:0000313" key="3">
    <source>
        <dbReference type="Proteomes" id="UP000008130"/>
    </source>
</evidence>
<protein>
    <submittedName>
        <fullName evidence="2">Translation initiation factor IF-3</fullName>
    </submittedName>
</protein>
<reference evidence="2 3" key="1">
    <citation type="journal article" date="2011" name="J. Bacteriol.">
        <title>Complete genome sequence of Polymorphum gilvum SL003B-26A1T, a crude oil-degrading bacterium from oil-polluted saline soil.</title>
        <authorList>
            <person name="Li S.G."/>
            <person name="Tang Y.Q."/>
            <person name="Nie Y."/>
            <person name="Cai M."/>
            <person name="Wu X.L."/>
        </authorList>
    </citation>
    <scope>NUCLEOTIDE SEQUENCE [LARGE SCALE GENOMIC DNA]</scope>
    <source>
        <strain evidence="3">LMG 25793 / CGMCC 1.9160 / SL003B-26A1</strain>
    </source>
</reference>
<keyword evidence="1" id="KW-0812">Transmembrane</keyword>
<keyword evidence="2" id="KW-0648">Protein biosynthesis</keyword>
<dbReference type="Proteomes" id="UP000008130">
    <property type="component" value="Chromosome"/>
</dbReference>
<feature type="transmembrane region" description="Helical" evidence="1">
    <location>
        <begin position="82"/>
        <end position="100"/>
    </location>
</feature>
<name>F2J311_POLGS</name>